<feature type="domain" description="Bacteriophage T5 Orf172 DNA-binding" evidence="3">
    <location>
        <begin position="206"/>
        <end position="291"/>
    </location>
</feature>
<evidence type="ECO:0000256" key="2">
    <source>
        <dbReference type="SAM" id="MobiDB-lite"/>
    </source>
</evidence>
<feature type="compositionally biased region" description="Polar residues" evidence="2">
    <location>
        <begin position="89"/>
        <end position="100"/>
    </location>
</feature>
<dbReference type="Gene3D" id="1.10.10.10">
    <property type="entry name" value="Winged helix-like DNA-binding domain superfamily/Winged helix DNA-binding domain"/>
    <property type="match status" value="1"/>
</dbReference>
<keyword evidence="1" id="KW-0175">Coiled coil</keyword>
<accession>A0A6C0KUI2</accession>
<evidence type="ECO:0000313" key="5">
    <source>
        <dbReference type="EMBL" id="QHU20881.1"/>
    </source>
</evidence>
<feature type="coiled-coil region" evidence="1">
    <location>
        <begin position="168"/>
        <end position="195"/>
    </location>
</feature>
<organism evidence="5">
    <name type="scientific">viral metagenome</name>
    <dbReference type="NCBI Taxonomy" id="1070528"/>
    <lineage>
        <taxon>unclassified sequences</taxon>
        <taxon>metagenomes</taxon>
        <taxon>organismal metagenomes</taxon>
    </lineage>
</organism>
<evidence type="ECO:0000256" key="1">
    <source>
        <dbReference type="SAM" id="Coils"/>
    </source>
</evidence>
<dbReference type="EMBL" id="MN740975">
    <property type="protein sequence ID" value="QHU20881.1"/>
    <property type="molecule type" value="Genomic_DNA"/>
</dbReference>
<dbReference type="InterPro" id="IPR036388">
    <property type="entry name" value="WH-like_DNA-bd_sf"/>
</dbReference>
<feature type="region of interest" description="Disordered" evidence="2">
    <location>
        <begin position="77"/>
        <end position="119"/>
    </location>
</feature>
<name>A0A6C0KUI2_9ZZZZ</name>
<dbReference type="InterPro" id="IPR018879">
    <property type="entry name" value="MSV199_dom"/>
</dbReference>
<evidence type="ECO:0000259" key="3">
    <source>
        <dbReference type="Pfam" id="PF10544"/>
    </source>
</evidence>
<feature type="domain" description="MSV199" evidence="4">
    <location>
        <begin position="124"/>
        <end position="167"/>
    </location>
</feature>
<evidence type="ECO:0008006" key="6">
    <source>
        <dbReference type="Google" id="ProtNLM"/>
    </source>
</evidence>
<evidence type="ECO:0000259" key="4">
    <source>
        <dbReference type="Pfam" id="PF10553"/>
    </source>
</evidence>
<reference evidence="5" key="1">
    <citation type="journal article" date="2020" name="Nature">
        <title>Giant virus diversity and host interactions through global metagenomics.</title>
        <authorList>
            <person name="Schulz F."/>
            <person name="Roux S."/>
            <person name="Paez-Espino D."/>
            <person name="Jungbluth S."/>
            <person name="Walsh D.A."/>
            <person name="Denef V.J."/>
            <person name="McMahon K.D."/>
            <person name="Konstantinidis K.T."/>
            <person name="Eloe-Fadrosh E.A."/>
            <person name="Kyrpides N.C."/>
            <person name="Woyke T."/>
        </authorList>
    </citation>
    <scope>NUCLEOTIDE SEQUENCE</scope>
    <source>
        <strain evidence="5">GVMAG-S-3300013094-100</strain>
    </source>
</reference>
<feature type="compositionally biased region" description="Polar residues" evidence="2">
    <location>
        <begin position="109"/>
        <end position="119"/>
    </location>
</feature>
<dbReference type="Pfam" id="PF10544">
    <property type="entry name" value="T5orf172"/>
    <property type="match status" value="1"/>
</dbReference>
<proteinExistence type="predicted"/>
<dbReference type="InterPro" id="IPR018306">
    <property type="entry name" value="Phage_T5_Orf172_DNA-bd"/>
</dbReference>
<dbReference type="AlphaFoldDB" id="A0A6C0KUI2"/>
<protein>
    <recommendedName>
        <fullName evidence="6">MSV199 domain-containing protein</fullName>
    </recommendedName>
</protein>
<sequence>MDIYAKLCEEFTTEEQKIFLSNFRCYLNYDQEKDYVINFEDAVKHMGFTRKDHAKRLLSKHCFENIDYKILKKNLPPSGEKNLPRSGEQDSVTETRNKNFLLSPEEKNLSPSEEQDSQTNEIIINSQHGNKETIMMTPNTFKDFCMKANTENAKRIRKYYIKMESIMFKHLNEILLETQNKLKTANDKIKLLENKRPRNRHELGHVVYIVKDFTQENVYKVGSTENLNTREYAYHSHNSSRNNCRIIYTKRCKDKNVLEKTVHFKLRDYIHDNRHDWFKTDFEKIRKIIDKSQIHLDDEEMPFTIDENAFNTNIEETHSSTESENEESIIPETHNITNPLDFERFIEECCIIEDKDVCTSWIDINSKYRLWARATRNNYKEQLSAYLYNKGFSKGLMYDPDTKCNSQAFYGISIIPVEPIKLSENPTEIERFIFNNFKAIVTGRVSKKDIFAKYIELKNKDDPLYTKILHKDKKVINSYFEKHFLGTEIHDGQRIRFGFYGVSLIGTASEAIGKRINMGNRNKIEQISNETGEVIKIFDSMTEACAILGLTINKLSTCCTHKKEYNGFLFRKCE</sequence>
<dbReference type="Pfam" id="PF10553">
    <property type="entry name" value="MSV199"/>
    <property type="match status" value="1"/>
</dbReference>